<dbReference type="EMBL" id="NBSH01000027">
    <property type="protein sequence ID" value="ORX33299.1"/>
    <property type="molecule type" value="Genomic_DNA"/>
</dbReference>
<keyword evidence="3" id="KW-1133">Transmembrane helix</keyword>
<dbReference type="GeneID" id="33559138"/>
<dbReference type="SUPFAM" id="SSF52777">
    <property type="entry name" value="CoA-dependent acyltransferases"/>
    <property type="match status" value="1"/>
</dbReference>
<dbReference type="InterPro" id="IPR023213">
    <property type="entry name" value="CAT-like_dom_sf"/>
</dbReference>
<gene>
    <name evidence="4" type="ORF">BD324DRAFT_640205</name>
</gene>
<evidence type="ECO:0000256" key="1">
    <source>
        <dbReference type="ARBA" id="ARBA00022679"/>
    </source>
</evidence>
<keyword evidence="5" id="KW-1185">Reference proteome</keyword>
<keyword evidence="1 4" id="KW-0808">Transferase</keyword>
<keyword evidence="2" id="KW-0012">Acyltransferase</keyword>
<reference evidence="4 5" key="1">
    <citation type="submission" date="2017-03" db="EMBL/GenBank/DDBJ databases">
        <title>Widespread Adenine N6-methylation of Active Genes in Fungi.</title>
        <authorList>
            <consortium name="DOE Joint Genome Institute"/>
            <person name="Mondo S.J."/>
            <person name="Dannebaum R.O."/>
            <person name="Kuo R.C."/>
            <person name="Louie K.B."/>
            <person name="Bewick A.J."/>
            <person name="Labutti K."/>
            <person name="Haridas S."/>
            <person name="Kuo A."/>
            <person name="Salamov A."/>
            <person name="Ahrendt S.R."/>
            <person name="Lau R."/>
            <person name="Bowen B.P."/>
            <person name="Lipzen A."/>
            <person name="Sullivan W."/>
            <person name="Andreopoulos W.B."/>
            <person name="Clum A."/>
            <person name="Lindquist E."/>
            <person name="Daum C."/>
            <person name="Northen T.R."/>
            <person name="Ramamoorthy G."/>
            <person name="Schmitz R.J."/>
            <person name="Gryganskyi A."/>
            <person name="Culley D."/>
            <person name="Magnuson J."/>
            <person name="James T.Y."/>
            <person name="O'Malley M.A."/>
            <person name="Stajich J.E."/>
            <person name="Spatafora J.W."/>
            <person name="Visel A."/>
            <person name="Grigoriev I.V."/>
        </authorList>
    </citation>
    <scope>NUCLEOTIDE SEQUENCE [LARGE SCALE GENOMIC DNA]</scope>
    <source>
        <strain evidence="4 5">NRRL Y-17943</strain>
    </source>
</reference>
<accession>A0A1Y1U5J2</accession>
<evidence type="ECO:0000313" key="4">
    <source>
        <dbReference type="EMBL" id="ORX33299.1"/>
    </source>
</evidence>
<dbReference type="AlphaFoldDB" id="A0A1Y1U5J2"/>
<dbReference type="STRING" id="4999.A0A1Y1U5J2"/>
<dbReference type="OrthoDB" id="1862401at2759"/>
<dbReference type="PANTHER" id="PTHR31642">
    <property type="entry name" value="TRICHOTHECENE 3-O-ACETYLTRANSFERASE"/>
    <property type="match status" value="1"/>
</dbReference>
<organism evidence="4 5">
    <name type="scientific">Kockovaella imperatae</name>
    <dbReference type="NCBI Taxonomy" id="4999"/>
    <lineage>
        <taxon>Eukaryota</taxon>
        <taxon>Fungi</taxon>
        <taxon>Dikarya</taxon>
        <taxon>Basidiomycota</taxon>
        <taxon>Agaricomycotina</taxon>
        <taxon>Tremellomycetes</taxon>
        <taxon>Tremellales</taxon>
        <taxon>Cuniculitremaceae</taxon>
        <taxon>Kockovaella</taxon>
    </lineage>
</organism>
<proteinExistence type="predicted"/>
<keyword evidence="3" id="KW-0812">Transmembrane</keyword>
<evidence type="ECO:0000256" key="3">
    <source>
        <dbReference type="SAM" id="Phobius"/>
    </source>
</evidence>
<dbReference type="Proteomes" id="UP000193218">
    <property type="component" value="Unassembled WGS sequence"/>
</dbReference>
<dbReference type="PANTHER" id="PTHR31642:SF11">
    <property type="entry name" value="SHIKIMATE O-HYDROXYCINNAMOYLTRANSFERASE"/>
    <property type="match status" value="1"/>
</dbReference>
<dbReference type="RefSeq" id="XP_021867650.1">
    <property type="nucleotide sequence ID" value="XM_022017329.1"/>
</dbReference>
<keyword evidence="3" id="KW-0472">Membrane</keyword>
<dbReference type="Pfam" id="PF02458">
    <property type="entry name" value="Transferase"/>
    <property type="match status" value="1"/>
</dbReference>
<name>A0A1Y1U5J2_9TREE</name>
<evidence type="ECO:0000313" key="5">
    <source>
        <dbReference type="Proteomes" id="UP000193218"/>
    </source>
</evidence>
<feature type="transmembrane region" description="Helical" evidence="3">
    <location>
        <begin position="22"/>
        <end position="43"/>
    </location>
</feature>
<protein>
    <submittedName>
        <fullName evidence="4">Transferase</fullName>
    </submittedName>
</protein>
<dbReference type="GO" id="GO:0016747">
    <property type="term" value="F:acyltransferase activity, transferring groups other than amino-acyl groups"/>
    <property type="evidence" value="ECO:0007669"/>
    <property type="project" value="TreeGrafter"/>
</dbReference>
<evidence type="ECO:0000256" key="2">
    <source>
        <dbReference type="ARBA" id="ARBA00023315"/>
    </source>
</evidence>
<dbReference type="Gene3D" id="3.30.559.10">
    <property type="entry name" value="Chloramphenicol acetyltransferase-like domain"/>
    <property type="match status" value="2"/>
</dbReference>
<dbReference type="InterPro" id="IPR050317">
    <property type="entry name" value="Plant_Fungal_Acyltransferase"/>
</dbReference>
<comment type="caution">
    <text evidence="4">The sequence shown here is derived from an EMBL/GenBank/DDBJ whole genome shotgun (WGS) entry which is preliminary data.</text>
</comment>
<dbReference type="InParanoid" id="A0A1Y1U5J2"/>
<sequence>MIEVLSTESPCPARTRSLHDPFPLGTLDVLVPIVIPVAVVFVYRTPVDPQILRDALARLLEVYPQLTGRLQEDTLGNRFITSIGSGVLFETARCSDGLPEKVTMVDLPGEGNDLFASFTPDATAVSNGPILSIRHTSFACDSVSLGIRCLHTVCDAVGFFQLVRDLAQVYRNLRDDKQALDGVDLPTIIPLKAPPGGSTTLFTLTPLTPQPTASDPATGRFFHYTPDQLDSIKRRTSVGTFSALCAHLHCRIYQARARVYDALSPPDLLTPVDLRRRYPFPPRYFPQAVLTTWAEFEPDHLLQDHVSRVASTVHHMARHPDATSRIDQTLGWIESQPDKRSIASSFRYGNGSLMLSQWNKMDMYAVFENRPVLVSTPFTSVSCIDGLGYFLPALDGGIDVCLSLSEPVWKYIDMHL</sequence>